<keyword evidence="12" id="KW-1185">Reference proteome</keyword>
<keyword evidence="7" id="KW-1015">Disulfide bond</keyword>
<dbReference type="GO" id="GO:0032259">
    <property type="term" value="P:methylation"/>
    <property type="evidence" value="ECO:0007669"/>
    <property type="project" value="UniProtKB-KW"/>
</dbReference>
<dbReference type="Pfam" id="PF20258">
    <property type="entry name" value="tRNA_Me_trans_C"/>
    <property type="match status" value="1"/>
</dbReference>
<dbReference type="RefSeq" id="XP_028859771.1">
    <property type="nucleotide sequence ID" value="XM_029003675.1"/>
</dbReference>
<reference evidence="11 12" key="1">
    <citation type="submission" date="2016-06" db="EMBL/GenBank/DDBJ databases">
        <authorList>
            <consortium name="Pathogen Informatics"/>
        </authorList>
    </citation>
    <scope>NUCLEOTIDE SEQUENCE [LARGE SCALE GENOMIC DNA]</scope>
</reference>
<evidence type="ECO:0000256" key="2">
    <source>
        <dbReference type="ARBA" id="ARBA00022679"/>
    </source>
</evidence>
<organism evidence="11 12">
    <name type="scientific">Plasmodium malariae</name>
    <dbReference type="NCBI Taxonomy" id="5858"/>
    <lineage>
        <taxon>Eukaryota</taxon>
        <taxon>Sar</taxon>
        <taxon>Alveolata</taxon>
        <taxon>Apicomplexa</taxon>
        <taxon>Aconoidasida</taxon>
        <taxon>Haemosporida</taxon>
        <taxon>Plasmodiidae</taxon>
        <taxon>Plasmodium</taxon>
        <taxon>Plasmodium (Plasmodium)</taxon>
    </lineage>
</organism>
<dbReference type="Proteomes" id="UP000219813">
    <property type="component" value="Chromosome 6"/>
</dbReference>
<dbReference type="EMBL" id="LT594627">
    <property type="protein sequence ID" value="SBT86627.1"/>
    <property type="molecule type" value="Genomic_DNA"/>
</dbReference>
<dbReference type="AlphaFoldDB" id="A0A1D3JJL2"/>
<evidence type="ECO:0000313" key="11">
    <source>
        <dbReference type="EMBL" id="SBT86627.1"/>
    </source>
</evidence>
<name>A0A1D3JJL2_PLAMA</name>
<evidence type="ECO:0000256" key="5">
    <source>
        <dbReference type="ARBA" id="ARBA00022840"/>
    </source>
</evidence>
<dbReference type="InterPro" id="IPR014729">
    <property type="entry name" value="Rossmann-like_a/b/a_fold"/>
</dbReference>
<proteinExistence type="predicted"/>
<keyword evidence="9" id="KW-0732">Signal</keyword>
<dbReference type="KEGG" id="pmal:PMUG01_06011200"/>
<feature type="domain" description="tRNA-specific 2-thiouridylase MnmA-like C-terminal" evidence="10">
    <location>
        <begin position="950"/>
        <end position="998"/>
    </location>
</feature>
<dbReference type="InterPro" id="IPR051305">
    <property type="entry name" value="tRNA_2-thiouridylase_MnmA"/>
</dbReference>
<dbReference type="SUPFAM" id="SSF52402">
    <property type="entry name" value="Adenine nucleotide alpha hydrolases-like"/>
    <property type="match status" value="1"/>
</dbReference>
<evidence type="ECO:0000256" key="9">
    <source>
        <dbReference type="SAM" id="SignalP"/>
    </source>
</evidence>
<keyword evidence="4" id="KW-0547">Nucleotide-binding</keyword>
<evidence type="ECO:0000256" key="3">
    <source>
        <dbReference type="ARBA" id="ARBA00022694"/>
    </source>
</evidence>
<keyword evidence="2 11" id="KW-0808">Transferase</keyword>
<feature type="signal peptide" evidence="9">
    <location>
        <begin position="1"/>
        <end position="19"/>
    </location>
</feature>
<feature type="compositionally biased region" description="Basic and acidic residues" evidence="8">
    <location>
        <begin position="919"/>
        <end position="932"/>
    </location>
</feature>
<dbReference type="GO" id="GO:0008033">
    <property type="term" value="P:tRNA processing"/>
    <property type="evidence" value="ECO:0007669"/>
    <property type="project" value="UniProtKB-KW"/>
</dbReference>
<dbReference type="GO" id="GO:0005524">
    <property type="term" value="F:ATP binding"/>
    <property type="evidence" value="ECO:0007669"/>
    <property type="project" value="UniProtKB-KW"/>
</dbReference>
<feature type="compositionally biased region" description="Low complexity" evidence="8">
    <location>
        <begin position="338"/>
        <end position="374"/>
    </location>
</feature>
<evidence type="ECO:0000256" key="8">
    <source>
        <dbReference type="SAM" id="MobiDB-lite"/>
    </source>
</evidence>
<dbReference type="VEuPathDB" id="PlasmoDB:PmUG01_06011200"/>
<evidence type="ECO:0000256" key="4">
    <source>
        <dbReference type="ARBA" id="ARBA00022741"/>
    </source>
</evidence>
<dbReference type="EC" id="2.1.1.61" evidence="11"/>
<keyword evidence="5" id="KW-0067">ATP-binding</keyword>
<keyword evidence="1" id="KW-0820">tRNA-binding</keyword>
<dbReference type="InterPro" id="IPR046885">
    <property type="entry name" value="MnmA-like_C"/>
</dbReference>
<accession>A0A1D3JJL2</accession>
<dbReference type="Pfam" id="PF03054">
    <property type="entry name" value="tRNA_Me_trans"/>
    <property type="match status" value="1"/>
</dbReference>
<dbReference type="GO" id="GO:0004808">
    <property type="term" value="F:tRNA (5-methylaminomethyl-2-thiouridylate)(34)-methyltransferase activity"/>
    <property type="evidence" value="ECO:0007669"/>
    <property type="project" value="UniProtKB-EC"/>
</dbReference>
<dbReference type="PANTHER" id="PTHR43052:SF1">
    <property type="entry name" value="TRNA-5-TAURINOMETHYLURIDINE 2-SULFURTRANSFERASE"/>
    <property type="match status" value="1"/>
</dbReference>
<dbReference type="OMA" id="HYAMIST"/>
<keyword evidence="11" id="KW-0489">Methyltransferase</keyword>
<feature type="chain" id="PRO_5008915840" evidence="9">
    <location>
        <begin position="20"/>
        <end position="1059"/>
    </location>
</feature>
<evidence type="ECO:0000259" key="10">
    <source>
        <dbReference type="Pfam" id="PF20258"/>
    </source>
</evidence>
<keyword evidence="3" id="KW-0819">tRNA processing</keyword>
<dbReference type="OrthoDB" id="3685at2759"/>
<dbReference type="GO" id="GO:0000049">
    <property type="term" value="F:tRNA binding"/>
    <property type="evidence" value="ECO:0007669"/>
    <property type="project" value="UniProtKB-KW"/>
</dbReference>
<dbReference type="Gene3D" id="3.40.50.620">
    <property type="entry name" value="HUPs"/>
    <property type="match status" value="1"/>
</dbReference>
<keyword evidence="6" id="KW-0694">RNA-binding</keyword>
<protein>
    <submittedName>
        <fullName evidence="11">tRNA methyltransferase, putative</fullName>
        <ecNumber evidence="11">2.1.1.61</ecNumber>
    </submittedName>
</protein>
<dbReference type="GeneID" id="39867505"/>
<gene>
    <name evidence="11" type="primary">PmUG01_06011200</name>
    <name evidence="11" type="ORF">PMUG01_06011200</name>
</gene>
<evidence type="ECO:0000313" key="12">
    <source>
        <dbReference type="Proteomes" id="UP000219813"/>
    </source>
</evidence>
<evidence type="ECO:0000256" key="6">
    <source>
        <dbReference type="ARBA" id="ARBA00022884"/>
    </source>
</evidence>
<evidence type="ECO:0000256" key="1">
    <source>
        <dbReference type="ARBA" id="ARBA00022555"/>
    </source>
</evidence>
<dbReference type="PANTHER" id="PTHR43052">
    <property type="match status" value="1"/>
</dbReference>
<feature type="region of interest" description="Disordered" evidence="8">
    <location>
        <begin position="338"/>
        <end position="375"/>
    </location>
</feature>
<sequence>MFLPLLICVITLYLPLVNNKKNVCTSNSRLSLQHYISNNTCKGSIKGCNRLQRKVFCRSKLHGSDTKYDKSTCNETLLDILGSKVNYIKNIQRLYEDLNKLNEREDKIKYLIRENIETCKYNYLPLTKKKKFTNKNIRAFTKEKKRFYINQVRDSVYYKYINRCNSNVYLAIDIVKKKKRKWNRKDKEGNLVNVKHLRTVGDSLHDNEEKANNDTRAEGEEEKVEASSILMDIINEHNNDNKDVQEFISKCSFSTKNRYFITIDGFSDNLVLCCFLHCILKGIQRVDLNFFLKMNIKKIADNLKNMFTIHFNTEHVVDYVYKYISNFFLSGDGAKMGNGSNSSGSIRSSGSRRSSCSRRSSGSIRSSGSNNSSSEELCRAFTPRSKVDCSISDKLKGQYEVIPSRLSNSMPIYYTLKNSMKIHPYPRIAHMLSGGVDSLMALLLLEKKKFYVDNFFLNYNNYDCSKNDLRYARSICGKRDRNLFVININEEYFKKVLIPMLRSYSEGKIPNPDIMCNKKIKYKYFLSVIRSLYKQRVTPFNYDYISTGHYAMISTNDSFNANNVFNNDFPYVYDKDEGEMEHKVKKQTGKKGKQQEKMLQKEGKRYKLIVSHDNIKDQTFFLSSFSEKQLSKFLFPLCMHNKSDIRNFMRNENIDNYNKRETRGLCLYGNVNMHMMLKYYFLGGYSKTGEKAIQVSAKDKPVDQVSQQVINTPDQVNQQVAKAPDQVSQQVAKTPDQVSQQVAKTPDQVSQQVAKTPEQVSQQVAKTPDQVSQQVINTPDQVSQQVINTPDFFTFKEKYISLFKLNYVNYIINVDEGIVIDRNNDIHLYAIGQNKHITNFIHDIYNERIKKKKKNFFSSCQWTVVYKKMIKKENNKVVENFIYVTRDYTDKMFTRIRRKCKLSKVKWIEGELPMCLEKQKRGGKEEGKRETADQEMEKDEERMQKVEDKTQDKIIFVKVRNNEKIKKAKIMFTSDHSVYLKLQHKDAGLSPGQMITFYFPFIIKKKGRGTKYIYSLKKYAHRPIYYHCIGTSKISNQYLDVNLYQRILKIHRDNNLTIF</sequence>
<evidence type="ECO:0000256" key="7">
    <source>
        <dbReference type="ARBA" id="ARBA00023157"/>
    </source>
</evidence>
<feature type="region of interest" description="Disordered" evidence="8">
    <location>
        <begin position="919"/>
        <end position="944"/>
    </location>
</feature>